<feature type="region of interest" description="Disordered" evidence="1">
    <location>
        <begin position="235"/>
        <end position="254"/>
    </location>
</feature>
<feature type="region of interest" description="Disordered" evidence="1">
    <location>
        <begin position="408"/>
        <end position="430"/>
    </location>
</feature>
<evidence type="ECO:0000313" key="4">
    <source>
        <dbReference type="EMBL" id="CDS10372.1"/>
    </source>
</evidence>
<dbReference type="Gene3D" id="3.90.70.10">
    <property type="entry name" value="Cysteine proteinases"/>
    <property type="match status" value="1"/>
</dbReference>
<dbReference type="OrthoDB" id="443682at2759"/>
<dbReference type="SUPFAM" id="SSF46934">
    <property type="entry name" value="UBA-like"/>
    <property type="match status" value="1"/>
</dbReference>
<dbReference type="PANTHER" id="PTHR39597:SF1">
    <property type="entry name" value="UBA DOMAIN-CONTAINING PROTEIN RUP1"/>
    <property type="match status" value="1"/>
</dbReference>
<dbReference type="SUPFAM" id="SSF54001">
    <property type="entry name" value="Cysteine proteinases"/>
    <property type="match status" value="1"/>
</dbReference>
<dbReference type="AlphaFoldDB" id="A0A077WUL8"/>
<dbReference type="PROSITE" id="PS50030">
    <property type="entry name" value="UBA"/>
    <property type="match status" value="1"/>
</dbReference>
<reference evidence="4" key="1">
    <citation type="journal article" date="2014" name="Genome Announc.">
        <title>De novo whole-genome sequence and genome annotation of Lichtheimia ramosa.</title>
        <authorList>
            <person name="Linde J."/>
            <person name="Schwartze V."/>
            <person name="Binder U."/>
            <person name="Lass-Florl C."/>
            <person name="Voigt K."/>
            <person name="Horn F."/>
        </authorList>
    </citation>
    <scope>NUCLEOTIDE SEQUENCE</scope>
    <source>
        <strain evidence="4">JMRC FSU:6197</strain>
    </source>
</reference>
<dbReference type="PANTHER" id="PTHR39597">
    <property type="entry name" value="UBA DOMAIN-CONTAINING PROTEIN RUP1"/>
    <property type="match status" value="1"/>
</dbReference>
<evidence type="ECO:0008006" key="5">
    <source>
        <dbReference type="Google" id="ProtNLM"/>
    </source>
</evidence>
<dbReference type="InterPro" id="IPR028889">
    <property type="entry name" value="USP"/>
</dbReference>
<protein>
    <recommendedName>
        <fullName evidence="5">UBA domain-containing protein</fullName>
    </recommendedName>
</protein>
<dbReference type="GO" id="GO:0004843">
    <property type="term" value="F:cysteine-type deubiquitinase activity"/>
    <property type="evidence" value="ECO:0007669"/>
    <property type="project" value="InterPro"/>
</dbReference>
<dbReference type="SMART" id="SM00165">
    <property type="entry name" value="UBA"/>
    <property type="match status" value="1"/>
</dbReference>
<proteinExistence type="predicted"/>
<dbReference type="EMBL" id="LK023335">
    <property type="protein sequence ID" value="CDS10372.1"/>
    <property type="molecule type" value="Genomic_DNA"/>
</dbReference>
<sequence>MTTRNEIEEAIQLMQEMGIGRKQAVKALSRYNYDVGRAADYIFSGNAESDVEESSSSSSSKPVDDSTTPMQLNPWEYEHDKKLTDSSENISIAHSENQQQQQAYLVKDYDKKRLSDSFTSYDPAMWSVVPASTTPKQQESSSSPLLPPRQSVQSSVTWWVDPSNPSERTAKDNISIGLRPPPYDYAYVPVILQTLFSITFFQDAVLAFRPTADNWGSTAGYWRGEGEAVPTVLSHNTTTTTTPSSPPSYASTSDTEDIVDDILKDTNDIVHIPISDSVRALMELQKIFAFLRYSKRQYGNVSNFVRIVKTMQAGYKSWDASEPTVDGFFDSLMSIFTKADEHREPSLPKESLQRLYNLFLLKAKDNYGSQVDEQELLYLNLRYDENARRFHDCLGPMVYDYNGDTGSSSNNSVCEPTDDNTSQHTVSSTEDNDWRLTTFERVPPILIVILENTMEESTNYIVDKTIYLDRYMDENKDEALKRYQQAYQWRQEIRRAKMEIAEMGVSNCQSSSSSSTIDKRDILTKTMNYFGDKCDPDTTSPTHMLQKLLASVKQKITKRLEELYDIEKSCQERLNTLFETPDFQKRPYDIRALLYHDGGNGPGHYWGYIWMEKANLRHDDDGEQGQWFQFCDAIVTPVTEDDVFNDTMAPLAVIYADRAMDSPTRQQLDDHVPDSLKDFILKDNEEFEEMIRAYEQGNNNSSASNSSNTSYDGDAQEISISDNYRGECVVEPMNDGLDYQPAPEDDDELRKYMNTLLVTSQTYTPDDYHIVKNFESFLAKIQDYQALETFVYTYASSLVDNVPVFLENESRQDPVLVPLWAEYDTFLKIARMMVNALSAFINTAYLDSLSWLLRVKREEATWKEHLLLETDLINEQSRLQSLGFEQLVLTYGKACIKLLDESAYKKACSTAYSTRGLHEATMLVHNAQTIIGPDRLVTDDLFNDMRERWLKFGETASLTLQQNQADLLNTLIMAFLEPEYQAAEEGLATPLDTTTFTEHSFDGPLWSEYKRLLEEAKMAL</sequence>
<dbReference type="InterPro" id="IPR001394">
    <property type="entry name" value="Peptidase_C19_UCH"/>
</dbReference>
<dbReference type="PROSITE" id="PS50235">
    <property type="entry name" value="USP_3"/>
    <property type="match status" value="1"/>
</dbReference>
<dbReference type="Gene3D" id="1.10.8.10">
    <property type="entry name" value="DNA helicase RuvA subunit, C-terminal domain"/>
    <property type="match status" value="1"/>
</dbReference>
<evidence type="ECO:0000259" key="3">
    <source>
        <dbReference type="PROSITE" id="PS50235"/>
    </source>
</evidence>
<feature type="region of interest" description="Disordered" evidence="1">
    <location>
        <begin position="47"/>
        <end position="72"/>
    </location>
</feature>
<gene>
    <name evidence="4" type="ORF">LRAMOSA03048</name>
</gene>
<dbReference type="GO" id="GO:0016579">
    <property type="term" value="P:protein deubiquitination"/>
    <property type="evidence" value="ECO:0007669"/>
    <property type="project" value="InterPro"/>
</dbReference>
<evidence type="ECO:0000256" key="1">
    <source>
        <dbReference type="SAM" id="MobiDB-lite"/>
    </source>
</evidence>
<dbReference type="InterPro" id="IPR038765">
    <property type="entry name" value="Papain-like_cys_pep_sf"/>
</dbReference>
<dbReference type="Pfam" id="PF00627">
    <property type="entry name" value="UBA"/>
    <property type="match status" value="1"/>
</dbReference>
<dbReference type="InterPro" id="IPR055335">
    <property type="entry name" value="Ucp6/RUP1"/>
</dbReference>
<dbReference type="Pfam" id="PF00443">
    <property type="entry name" value="UCH"/>
    <property type="match status" value="1"/>
</dbReference>
<accession>A0A077WUL8</accession>
<organism evidence="4">
    <name type="scientific">Lichtheimia ramosa</name>
    <dbReference type="NCBI Taxonomy" id="688394"/>
    <lineage>
        <taxon>Eukaryota</taxon>
        <taxon>Fungi</taxon>
        <taxon>Fungi incertae sedis</taxon>
        <taxon>Mucoromycota</taxon>
        <taxon>Mucoromycotina</taxon>
        <taxon>Mucoromycetes</taxon>
        <taxon>Mucorales</taxon>
        <taxon>Lichtheimiaceae</taxon>
        <taxon>Lichtheimia</taxon>
    </lineage>
</organism>
<dbReference type="InterPro" id="IPR015940">
    <property type="entry name" value="UBA"/>
</dbReference>
<dbReference type="GO" id="GO:0005829">
    <property type="term" value="C:cytosol"/>
    <property type="evidence" value="ECO:0007669"/>
    <property type="project" value="TreeGrafter"/>
</dbReference>
<evidence type="ECO:0000259" key="2">
    <source>
        <dbReference type="PROSITE" id="PS50030"/>
    </source>
</evidence>
<name>A0A077WUL8_9FUNG</name>
<feature type="domain" description="USP" evidence="3">
    <location>
        <begin position="176"/>
        <end position="658"/>
    </location>
</feature>
<dbReference type="GO" id="GO:0005634">
    <property type="term" value="C:nucleus"/>
    <property type="evidence" value="ECO:0007669"/>
    <property type="project" value="TreeGrafter"/>
</dbReference>
<feature type="compositionally biased region" description="Low complexity" evidence="1">
    <location>
        <begin position="235"/>
        <end position="253"/>
    </location>
</feature>
<dbReference type="InterPro" id="IPR009060">
    <property type="entry name" value="UBA-like_sf"/>
</dbReference>
<feature type="domain" description="UBA" evidence="2">
    <location>
        <begin position="5"/>
        <end position="45"/>
    </location>
</feature>
<feature type="compositionally biased region" description="Polar residues" evidence="1">
    <location>
        <begin position="408"/>
        <end position="429"/>
    </location>
</feature>